<comment type="caution">
    <text evidence="11">The sequence shown here is derived from an EMBL/GenBank/DDBJ whole genome shotgun (WGS) entry which is preliminary data.</text>
</comment>
<dbReference type="PANTHER" id="PTHR30616:SF2">
    <property type="entry name" value="PURINE NUCLEOSIDE PHOSPHORYLASE LACC1"/>
    <property type="match status" value="1"/>
</dbReference>
<evidence type="ECO:0000256" key="7">
    <source>
        <dbReference type="ARBA" id="ARBA00047989"/>
    </source>
</evidence>
<evidence type="ECO:0000256" key="3">
    <source>
        <dbReference type="ARBA" id="ARBA00022679"/>
    </source>
</evidence>
<comment type="catalytic activity">
    <reaction evidence="8">
        <text>adenosine + phosphate = alpha-D-ribose 1-phosphate + adenine</text>
        <dbReference type="Rhea" id="RHEA:27642"/>
        <dbReference type="ChEBI" id="CHEBI:16335"/>
        <dbReference type="ChEBI" id="CHEBI:16708"/>
        <dbReference type="ChEBI" id="CHEBI:43474"/>
        <dbReference type="ChEBI" id="CHEBI:57720"/>
        <dbReference type="EC" id="2.4.2.1"/>
    </reaction>
    <physiologicalReaction direction="left-to-right" evidence="8">
        <dbReference type="Rhea" id="RHEA:27643"/>
    </physiologicalReaction>
</comment>
<keyword evidence="6" id="KW-0862">Zinc</keyword>
<dbReference type="InterPro" id="IPR011324">
    <property type="entry name" value="Cytotoxic_necrot_fac-like_cat"/>
</dbReference>
<dbReference type="EMBL" id="MHLW01000034">
    <property type="protein sequence ID" value="OGZ17523.1"/>
    <property type="molecule type" value="Genomic_DNA"/>
</dbReference>
<dbReference type="Proteomes" id="UP000178893">
    <property type="component" value="Unassembled WGS sequence"/>
</dbReference>
<evidence type="ECO:0000256" key="6">
    <source>
        <dbReference type="ARBA" id="ARBA00022833"/>
    </source>
</evidence>
<dbReference type="PANTHER" id="PTHR30616">
    <property type="entry name" value="UNCHARACTERIZED PROTEIN YFIH"/>
    <property type="match status" value="1"/>
</dbReference>
<proteinExistence type="inferred from homology"/>
<organism evidence="11 12">
    <name type="scientific">Candidatus Nealsonbacteria bacterium RBG_13_37_56</name>
    <dbReference type="NCBI Taxonomy" id="1801661"/>
    <lineage>
        <taxon>Bacteria</taxon>
        <taxon>Candidatus Nealsoniibacteriota</taxon>
    </lineage>
</organism>
<accession>A0A1G2DVE0</accession>
<keyword evidence="4" id="KW-0479">Metal-binding</keyword>
<sequence length="233" mass="26725">MFEVFKNYSNLIIGFSEKKDGPMKNSVQNRKKFFNKLKIDKELIVRADLVHKNKVKLISKKDAGRLIEKTDGLITKEKNIFLTITTADCLPIFIYDPKKEIIGLIHGGWKSLAGNILKEAINKIINNFKSNPAHILIGIGPGISQCHFEIKNDLVRKWSDRTIFAPGVILKEDNKKHLDLKKIAKLQLIELGIKEENIEISSECTFCLKDKYFSYRRDKPEQIKTMLAIIGQK</sequence>
<evidence type="ECO:0000256" key="8">
    <source>
        <dbReference type="ARBA" id="ARBA00048968"/>
    </source>
</evidence>
<evidence type="ECO:0000256" key="10">
    <source>
        <dbReference type="RuleBase" id="RU361274"/>
    </source>
</evidence>
<dbReference type="Pfam" id="PF02578">
    <property type="entry name" value="Cu-oxidase_4"/>
    <property type="match status" value="1"/>
</dbReference>
<name>A0A1G2DVE0_9BACT</name>
<dbReference type="NCBIfam" id="TIGR00726">
    <property type="entry name" value="peptidoglycan editing factor PgeF"/>
    <property type="match status" value="1"/>
</dbReference>
<evidence type="ECO:0000313" key="12">
    <source>
        <dbReference type="Proteomes" id="UP000178893"/>
    </source>
</evidence>
<comment type="catalytic activity">
    <reaction evidence="1">
        <text>inosine + phosphate = alpha-D-ribose 1-phosphate + hypoxanthine</text>
        <dbReference type="Rhea" id="RHEA:27646"/>
        <dbReference type="ChEBI" id="CHEBI:17368"/>
        <dbReference type="ChEBI" id="CHEBI:17596"/>
        <dbReference type="ChEBI" id="CHEBI:43474"/>
        <dbReference type="ChEBI" id="CHEBI:57720"/>
        <dbReference type="EC" id="2.4.2.1"/>
    </reaction>
    <physiologicalReaction direction="left-to-right" evidence="1">
        <dbReference type="Rhea" id="RHEA:27647"/>
    </physiologicalReaction>
</comment>
<protein>
    <recommendedName>
        <fullName evidence="10">Purine nucleoside phosphorylase</fullName>
    </recommendedName>
</protein>
<keyword evidence="3" id="KW-0808">Transferase</keyword>
<keyword evidence="5" id="KW-0378">Hydrolase</keyword>
<evidence type="ECO:0000256" key="4">
    <source>
        <dbReference type="ARBA" id="ARBA00022723"/>
    </source>
</evidence>
<dbReference type="InterPro" id="IPR038371">
    <property type="entry name" value="Cu_polyphenol_OxRdtase_sf"/>
</dbReference>
<dbReference type="GO" id="GO:0005507">
    <property type="term" value="F:copper ion binding"/>
    <property type="evidence" value="ECO:0007669"/>
    <property type="project" value="TreeGrafter"/>
</dbReference>
<evidence type="ECO:0000256" key="5">
    <source>
        <dbReference type="ARBA" id="ARBA00022801"/>
    </source>
</evidence>
<dbReference type="AlphaFoldDB" id="A0A1G2DVE0"/>
<evidence type="ECO:0000256" key="9">
    <source>
        <dbReference type="ARBA" id="ARBA00049893"/>
    </source>
</evidence>
<dbReference type="Gene3D" id="3.60.140.10">
    <property type="entry name" value="CNF1/YfiH-like putative cysteine hydrolases"/>
    <property type="match status" value="1"/>
</dbReference>
<reference evidence="11 12" key="1">
    <citation type="journal article" date="2016" name="Nat. Commun.">
        <title>Thousands of microbial genomes shed light on interconnected biogeochemical processes in an aquifer system.</title>
        <authorList>
            <person name="Anantharaman K."/>
            <person name="Brown C.T."/>
            <person name="Hug L.A."/>
            <person name="Sharon I."/>
            <person name="Castelle C.J."/>
            <person name="Probst A.J."/>
            <person name="Thomas B.C."/>
            <person name="Singh A."/>
            <person name="Wilkins M.J."/>
            <person name="Karaoz U."/>
            <person name="Brodie E.L."/>
            <person name="Williams K.H."/>
            <person name="Hubbard S.S."/>
            <person name="Banfield J.F."/>
        </authorList>
    </citation>
    <scope>NUCLEOTIDE SEQUENCE [LARGE SCALE GENOMIC DNA]</scope>
</reference>
<dbReference type="GO" id="GO:0016787">
    <property type="term" value="F:hydrolase activity"/>
    <property type="evidence" value="ECO:0007669"/>
    <property type="project" value="UniProtKB-KW"/>
</dbReference>
<evidence type="ECO:0000313" key="11">
    <source>
        <dbReference type="EMBL" id="OGZ17523.1"/>
    </source>
</evidence>
<comment type="catalytic activity">
    <reaction evidence="7">
        <text>adenosine + H2O + H(+) = inosine + NH4(+)</text>
        <dbReference type="Rhea" id="RHEA:24408"/>
        <dbReference type="ChEBI" id="CHEBI:15377"/>
        <dbReference type="ChEBI" id="CHEBI:15378"/>
        <dbReference type="ChEBI" id="CHEBI:16335"/>
        <dbReference type="ChEBI" id="CHEBI:17596"/>
        <dbReference type="ChEBI" id="CHEBI:28938"/>
        <dbReference type="EC" id="3.5.4.4"/>
    </reaction>
    <physiologicalReaction direction="left-to-right" evidence="7">
        <dbReference type="Rhea" id="RHEA:24409"/>
    </physiologicalReaction>
</comment>
<gene>
    <name evidence="11" type="ORF">A2V72_01800</name>
</gene>
<comment type="catalytic activity">
    <reaction evidence="9">
        <text>S-methyl-5'-thioadenosine + phosphate = 5-(methylsulfanyl)-alpha-D-ribose 1-phosphate + adenine</text>
        <dbReference type="Rhea" id="RHEA:11852"/>
        <dbReference type="ChEBI" id="CHEBI:16708"/>
        <dbReference type="ChEBI" id="CHEBI:17509"/>
        <dbReference type="ChEBI" id="CHEBI:43474"/>
        <dbReference type="ChEBI" id="CHEBI:58533"/>
        <dbReference type="EC" id="2.4.2.28"/>
    </reaction>
    <physiologicalReaction direction="left-to-right" evidence="9">
        <dbReference type="Rhea" id="RHEA:11853"/>
    </physiologicalReaction>
</comment>
<dbReference type="CDD" id="cd16833">
    <property type="entry name" value="YfiH"/>
    <property type="match status" value="1"/>
</dbReference>
<comment type="similarity">
    <text evidence="2 10">Belongs to the purine nucleoside phosphorylase YfiH/LACC1 family.</text>
</comment>
<dbReference type="GO" id="GO:0017061">
    <property type="term" value="F:S-methyl-5-thioadenosine phosphorylase activity"/>
    <property type="evidence" value="ECO:0007669"/>
    <property type="project" value="UniProtKB-EC"/>
</dbReference>
<dbReference type="InterPro" id="IPR003730">
    <property type="entry name" value="Cu_polyphenol_OxRdtase"/>
</dbReference>
<dbReference type="SUPFAM" id="SSF64438">
    <property type="entry name" value="CNF1/YfiH-like putative cysteine hydrolases"/>
    <property type="match status" value="1"/>
</dbReference>
<evidence type="ECO:0000256" key="2">
    <source>
        <dbReference type="ARBA" id="ARBA00007353"/>
    </source>
</evidence>
<evidence type="ECO:0000256" key="1">
    <source>
        <dbReference type="ARBA" id="ARBA00000553"/>
    </source>
</evidence>